<dbReference type="AlphaFoldDB" id="A0A3N0YFA3"/>
<dbReference type="Proteomes" id="UP000281406">
    <property type="component" value="Unassembled WGS sequence"/>
</dbReference>
<proteinExistence type="predicted"/>
<dbReference type="OrthoDB" id="5920062at2759"/>
<dbReference type="EMBL" id="RJVU01042909">
    <property type="protein sequence ID" value="ROL44929.1"/>
    <property type="molecule type" value="Genomic_DNA"/>
</dbReference>
<protein>
    <submittedName>
        <fullName evidence="1">Uncharacterized protein</fullName>
    </submittedName>
</protein>
<reference evidence="1 2" key="1">
    <citation type="submission" date="2018-10" db="EMBL/GenBank/DDBJ databases">
        <title>Genome assembly for a Yunnan-Guizhou Plateau 3E fish, Anabarilius grahami (Regan), and its evolutionary and genetic applications.</title>
        <authorList>
            <person name="Jiang W."/>
        </authorList>
    </citation>
    <scope>NUCLEOTIDE SEQUENCE [LARGE SCALE GENOMIC DNA]</scope>
    <source>
        <strain evidence="1">AG-KIZ</strain>
        <tissue evidence="1">Muscle</tissue>
    </source>
</reference>
<gene>
    <name evidence="1" type="ORF">DPX16_22914</name>
</gene>
<sequence length="78" mass="8638">MDGLLRNCATGCRVDEAFTMDDLVDSISADTSGMRCGHVQLRIVFIKPSKVPSRVYPYICVSGQRMKHTVLSTKQFGV</sequence>
<keyword evidence="2" id="KW-1185">Reference proteome</keyword>
<evidence type="ECO:0000313" key="2">
    <source>
        <dbReference type="Proteomes" id="UP000281406"/>
    </source>
</evidence>
<organism evidence="1 2">
    <name type="scientific">Anabarilius grahami</name>
    <name type="common">Kanglang fish</name>
    <name type="synonym">Barilius grahami</name>
    <dbReference type="NCBI Taxonomy" id="495550"/>
    <lineage>
        <taxon>Eukaryota</taxon>
        <taxon>Metazoa</taxon>
        <taxon>Chordata</taxon>
        <taxon>Craniata</taxon>
        <taxon>Vertebrata</taxon>
        <taxon>Euteleostomi</taxon>
        <taxon>Actinopterygii</taxon>
        <taxon>Neopterygii</taxon>
        <taxon>Teleostei</taxon>
        <taxon>Ostariophysi</taxon>
        <taxon>Cypriniformes</taxon>
        <taxon>Xenocyprididae</taxon>
        <taxon>Xenocypridinae</taxon>
        <taxon>Xenocypridinae incertae sedis</taxon>
        <taxon>Anabarilius</taxon>
    </lineage>
</organism>
<evidence type="ECO:0000313" key="1">
    <source>
        <dbReference type="EMBL" id="ROL44929.1"/>
    </source>
</evidence>
<comment type="caution">
    <text evidence="1">The sequence shown here is derived from an EMBL/GenBank/DDBJ whole genome shotgun (WGS) entry which is preliminary data.</text>
</comment>
<accession>A0A3N0YFA3</accession>
<name>A0A3N0YFA3_ANAGA</name>